<keyword evidence="5" id="KW-1185">Reference proteome</keyword>
<proteinExistence type="inferred from homology"/>
<evidence type="ECO:0000256" key="2">
    <source>
        <dbReference type="SAM" id="MobiDB-lite"/>
    </source>
</evidence>
<evidence type="ECO:0000313" key="4">
    <source>
        <dbReference type="EMBL" id="VWB58475.1"/>
    </source>
</evidence>
<dbReference type="EMBL" id="CABVPN010000012">
    <property type="protein sequence ID" value="VWB58475.1"/>
    <property type="molecule type" value="Genomic_DNA"/>
</dbReference>
<dbReference type="PROSITE" id="PS51826">
    <property type="entry name" value="PSBD"/>
    <property type="match status" value="1"/>
</dbReference>
<dbReference type="SUPFAM" id="SSF47005">
    <property type="entry name" value="Peripheral subunit-binding domain of 2-oxo acid dehydrogenase complex"/>
    <property type="match status" value="1"/>
</dbReference>
<evidence type="ECO:0000256" key="1">
    <source>
        <dbReference type="ARBA" id="ARBA00007317"/>
    </source>
</evidence>
<organism evidence="4 5">
    <name type="scientific">Burkholderia diffusa</name>
    <dbReference type="NCBI Taxonomy" id="488732"/>
    <lineage>
        <taxon>Bacteria</taxon>
        <taxon>Pseudomonadati</taxon>
        <taxon>Pseudomonadota</taxon>
        <taxon>Betaproteobacteria</taxon>
        <taxon>Burkholderiales</taxon>
        <taxon>Burkholderiaceae</taxon>
        <taxon>Burkholderia</taxon>
        <taxon>Burkholderia cepacia complex</taxon>
    </lineage>
</organism>
<dbReference type="RefSeq" id="WP_244108017.1">
    <property type="nucleotide sequence ID" value="NZ_CABVPN010000012.1"/>
</dbReference>
<dbReference type="AlphaFoldDB" id="A0A6P2KU27"/>
<dbReference type="Pfam" id="PF02817">
    <property type="entry name" value="E3_binding"/>
    <property type="match status" value="1"/>
</dbReference>
<dbReference type="InterPro" id="IPR004167">
    <property type="entry name" value="PSBD"/>
</dbReference>
<dbReference type="GeneID" id="93027798"/>
<sequence length="94" mass="9754">MAPPIPDVPAARKLAQQHQVDPDSVTGTDPTGSVTLADVERAIAAAGLPAAGTPRRALSGNETGYRGCVSDGNRGALFLVELGELLQHPEELNR</sequence>
<dbReference type="InterPro" id="IPR036625">
    <property type="entry name" value="E3-bd_dom_sf"/>
</dbReference>
<accession>A0A6P2KU27</accession>
<protein>
    <recommendedName>
        <fullName evidence="3">Peripheral subunit-binding (PSBD) domain-containing protein</fullName>
    </recommendedName>
</protein>
<gene>
    <name evidence="4" type="ORF">BDI24065_02718</name>
</gene>
<dbReference type="Proteomes" id="UP000494125">
    <property type="component" value="Unassembled WGS sequence"/>
</dbReference>
<evidence type="ECO:0000313" key="5">
    <source>
        <dbReference type="Proteomes" id="UP000494125"/>
    </source>
</evidence>
<name>A0A6P2KU27_9BURK</name>
<comment type="similarity">
    <text evidence="1">Belongs to the 2-oxoacid dehydrogenase family.</text>
</comment>
<feature type="region of interest" description="Disordered" evidence="2">
    <location>
        <begin position="1"/>
        <end position="33"/>
    </location>
</feature>
<dbReference type="GO" id="GO:0016746">
    <property type="term" value="F:acyltransferase activity"/>
    <property type="evidence" value="ECO:0007669"/>
    <property type="project" value="InterPro"/>
</dbReference>
<dbReference type="Gene3D" id="4.10.320.10">
    <property type="entry name" value="E3-binding domain"/>
    <property type="match status" value="1"/>
</dbReference>
<reference evidence="4 5" key="1">
    <citation type="submission" date="2019-09" db="EMBL/GenBank/DDBJ databases">
        <authorList>
            <person name="Depoorter E."/>
        </authorList>
    </citation>
    <scope>NUCLEOTIDE SEQUENCE [LARGE SCALE GENOMIC DNA]</scope>
    <source>
        <strain evidence="4">LMG 24065</strain>
    </source>
</reference>
<feature type="domain" description="Peripheral subunit-binding (PSBD)" evidence="3">
    <location>
        <begin position="6"/>
        <end position="43"/>
    </location>
</feature>
<evidence type="ECO:0000259" key="3">
    <source>
        <dbReference type="PROSITE" id="PS51826"/>
    </source>
</evidence>